<dbReference type="AlphaFoldDB" id="A0A381RCU7"/>
<dbReference type="PANTHER" id="PTHR42693:SF53">
    <property type="entry name" value="ENDO-4-O-SULFATASE"/>
    <property type="match status" value="1"/>
</dbReference>
<reference evidence="4" key="1">
    <citation type="submission" date="2018-05" db="EMBL/GenBank/DDBJ databases">
        <authorList>
            <person name="Lanie J.A."/>
            <person name="Ng W.-L."/>
            <person name="Kazmierczak K.M."/>
            <person name="Andrzejewski T.M."/>
            <person name="Davidsen T.M."/>
            <person name="Wayne K.J."/>
            <person name="Tettelin H."/>
            <person name="Glass J.I."/>
            <person name="Rusch D."/>
            <person name="Podicherti R."/>
            <person name="Tsui H.-C.T."/>
            <person name="Winkler M.E."/>
        </authorList>
    </citation>
    <scope>NUCLEOTIDE SEQUENCE</scope>
</reference>
<name>A0A381RCU7_9ZZZZ</name>
<feature type="domain" description="Sulfatase N-terminal" evidence="3">
    <location>
        <begin position="2"/>
        <end position="277"/>
    </location>
</feature>
<gene>
    <name evidence="4" type="ORF">METZ01_LOCUS42426</name>
</gene>
<organism evidence="4">
    <name type="scientific">marine metagenome</name>
    <dbReference type="NCBI Taxonomy" id="408172"/>
    <lineage>
        <taxon>unclassified sequences</taxon>
        <taxon>metagenomes</taxon>
        <taxon>ecological metagenomes</taxon>
    </lineage>
</organism>
<evidence type="ECO:0000259" key="3">
    <source>
        <dbReference type="Pfam" id="PF00884"/>
    </source>
</evidence>
<dbReference type="Gene3D" id="3.40.720.10">
    <property type="entry name" value="Alkaline Phosphatase, subunit A"/>
    <property type="match status" value="1"/>
</dbReference>
<sequence length="511" mass="59854">MDRLAREGVCYTNVYSVSGVCAPSRAAIATGMYPSSIGAHHMRTLSQQPAAKEKGIINYEVVPPPEVKMVSEILRENGYYCTNNKKEDYQFYKSEIAWDESSIFAHWRNRPAGSKFFSVFNFGVTHESNLWDPWYRQYDLDPFPPDRSLKKWWKKFAGIEKPLYVRDDIDINIPPYLPDNNIVKEDMKRMYSNIVEMDDKVGLILDQLENDGLLEETIIVWYTDHGGPLPRQKRLLYDSGIRVPMIIRYPNKEQAGEIDERLISFVDFAPTLLSLVNLLPPQYQQGVAFEGKFRSPNDRFYIHAAADRFDEHYDITRAVRDKHYKYLKNYNPDKPYYLPLEYRERMNTMKELLRLRDLGQLNDIQSQWFRLSKPEEELFDIDNDPHELNNLADNSDYKTKLIEMRNECERWMNEINDMGLIPEDEIIESFWPNKIQPVTAIPKVNNDDGRITLDCLTKGASIGYKFPNDDLPWLGWRPYTAPFELDSVQMVKVIAHRLGYKPSDILIYSHP</sequence>
<dbReference type="InterPro" id="IPR050738">
    <property type="entry name" value="Sulfatase"/>
</dbReference>
<dbReference type="EMBL" id="UINC01001824">
    <property type="protein sequence ID" value="SUZ89572.1"/>
    <property type="molecule type" value="Genomic_DNA"/>
</dbReference>
<evidence type="ECO:0000256" key="2">
    <source>
        <dbReference type="ARBA" id="ARBA00022801"/>
    </source>
</evidence>
<dbReference type="GO" id="GO:0004065">
    <property type="term" value="F:arylsulfatase activity"/>
    <property type="evidence" value="ECO:0007669"/>
    <property type="project" value="TreeGrafter"/>
</dbReference>
<dbReference type="InterPro" id="IPR000917">
    <property type="entry name" value="Sulfatase_N"/>
</dbReference>
<dbReference type="Pfam" id="PF00884">
    <property type="entry name" value="Sulfatase"/>
    <property type="match status" value="1"/>
</dbReference>
<keyword evidence="2" id="KW-0378">Hydrolase</keyword>
<evidence type="ECO:0000313" key="4">
    <source>
        <dbReference type="EMBL" id="SUZ89572.1"/>
    </source>
</evidence>
<accession>A0A381RCU7</accession>
<dbReference type="SUPFAM" id="SSF53649">
    <property type="entry name" value="Alkaline phosphatase-like"/>
    <property type="match status" value="1"/>
</dbReference>
<protein>
    <recommendedName>
        <fullName evidence="3">Sulfatase N-terminal domain-containing protein</fullName>
    </recommendedName>
</protein>
<dbReference type="CDD" id="cd16027">
    <property type="entry name" value="SGSH"/>
    <property type="match status" value="1"/>
</dbReference>
<dbReference type="PANTHER" id="PTHR42693">
    <property type="entry name" value="ARYLSULFATASE FAMILY MEMBER"/>
    <property type="match status" value="1"/>
</dbReference>
<comment type="similarity">
    <text evidence="1">Belongs to the sulfatase family.</text>
</comment>
<dbReference type="InterPro" id="IPR017850">
    <property type="entry name" value="Alkaline_phosphatase_core_sf"/>
</dbReference>
<proteinExistence type="inferred from homology"/>
<evidence type="ECO:0000256" key="1">
    <source>
        <dbReference type="ARBA" id="ARBA00008779"/>
    </source>
</evidence>